<dbReference type="InterPro" id="IPR023828">
    <property type="entry name" value="Peptidase_S8_Ser-AS"/>
</dbReference>
<evidence type="ECO:0000313" key="5">
    <source>
        <dbReference type="EMBL" id="CDH52724.1"/>
    </source>
</evidence>
<evidence type="ECO:0000256" key="1">
    <source>
        <dbReference type="ARBA" id="ARBA00022670"/>
    </source>
</evidence>
<accession>A0A068RRU2</accession>
<dbReference type="Proteomes" id="UP000027586">
    <property type="component" value="Unassembled WGS sequence"/>
</dbReference>
<keyword evidence="1" id="KW-0645">Protease</keyword>
<keyword evidence="3" id="KW-0720">Serine protease</keyword>
<proteinExistence type="inferred from homology"/>
<dbReference type="STRING" id="1263082.A0A068RRU2"/>
<dbReference type="PROSITE" id="PS00138">
    <property type="entry name" value="SUBTILASE_SER"/>
    <property type="match status" value="1"/>
</dbReference>
<evidence type="ECO:0000256" key="4">
    <source>
        <dbReference type="PROSITE-ProRule" id="PRU01240"/>
    </source>
</evidence>
<evidence type="ECO:0000256" key="3">
    <source>
        <dbReference type="ARBA" id="ARBA00022825"/>
    </source>
</evidence>
<dbReference type="InterPro" id="IPR036852">
    <property type="entry name" value="Peptidase_S8/S53_dom_sf"/>
</dbReference>
<dbReference type="GO" id="GO:0016020">
    <property type="term" value="C:membrane"/>
    <property type="evidence" value="ECO:0007669"/>
    <property type="project" value="InterPro"/>
</dbReference>
<dbReference type="Gene3D" id="3.40.50.200">
    <property type="entry name" value="Peptidase S8/S53 domain"/>
    <property type="match status" value="1"/>
</dbReference>
<keyword evidence="2" id="KW-0378">Hydrolase</keyword>
<dbReference type="EMBL" id="CBTN010000014">
    <property type="protein sequence ID" value="CDH52724.1"/>
    <property type="molecule type" value="Genomic_DNA"/>
</dbReference>
<dbReference type="SUPFAM" id="SSF52743">
    <property type="entry name" value="Subtilisin-like"/>
    <property type="match status" value="1"/>
</dbReference>
<dbReference type="GO" id="GO:0006508">
    <property type="term" value="P:proteolysis"/>
    <property type="evidence" value="ECO:0007669"/>
    <property type="project" value="UniProtKB-KW"/>
</dbReference>
<evidence type="ECO:0000256" key="2">
    <source>
        <dbReference type="ARBA" id="ARBA00022801"/>
    </source>
</evidence>
<dbReference type="AlphaFoldDB" id="A0A068RRU2"/>
<organism evidence="5 6">
    <name type="scientific">Lichtheimia corymbifera JMRC:FSU:9682</name>
    <dbReference type="NCBI Taxonomy" id="1263082"/>
    <lineage>
        <taxon>Eukaryota</taxon>
        <taxon>Fungi</taxon>
        <taxon>Fungi incertae sedis</taxon>
        <taxon>Mucoromycota</taxon>
        <taxon>Mucoromycotina</taxon>
        <taxon>Mucoromycetes</taxon>
        <taxon>Mucorales</taxon>
        <taxon>Lichtheimiaceae</taxon>
        <taxon>Lichtheimia</taxon>
    </lineage>
</organism>
<sequence>MAQRIAAKGIPVIAAAGNEGEQDLMALGGPSGGHGITFVPDIGGFGGNVYSTLSSYLDGTSGTSIATPYVAGAVALYLKQTEKNQHRVTDPKFITEQFQNYAYKAPNSHAIGIDPPLHKVMIVSKNVHITPDTLSFIDNAKASIRISQKTIKLTLDKSAAIKVILTPPKTNPDEHIMYGGYIQFKSQTPDNKDLTVPYFGIVGEQHKLCTHPHAWIPCGERCFGFSMVQEQG</sequence>
<comment type="similarity">
    <text evidence="4">Belongs to the peptidase S8 family.</text>
</comment>
<evidence type="ECO:0000313" key="6">
    <source>
        <dbReference type="Proteomes" id="UP000027586"/>
    </source>
</evidence>
<reference evidence="5" key="1">
    <citation type="submission" date="2013-08" db="EMBL/GenBank/DDBJ databases">
        <title>Gene expansion shapes genome architecture in the human pathogen Lichtheimia corymbifera: an evolutionary genomics analysis in the ancient terrestrial Mucorales (Mucoromycotina).</title>
        <authorList>
            <person name="Schwartze V.U."/>
            <person name="Winter S."/>
            <person name="Shelest E."/>
            <person name="Marcet-Houben M."/>
            <person name="Horn F."/>
            <person name="Wehner S."/>
            <person name="Hoffmann K."/>
            <person name="Riege K."/>
            <person name="Sammeth M."/>
            <person name="Nowrousian M."/>
            <person name="Valiante V."/>
            <person name="Linde J."/>
            <person name="Jacobsen I.D."/>
            <person name="Marz M."/>
            <person name="Brakhage A.A."/>
            <person name="Gabaldon T."/>
            <person name="Bocker S."/>
            <person name="Voigt K."/>
        </authorList>
    </citation>
    <scope>NUCLEOTIDE SEQUENCE [LARGE SCALE GENOMIC DNA]</scope>
    <source>
        <strain evidence="5">FSU 9682</strain>
    </source>
</reference>
<name>A0A068RRU2_9FUNG</name>
<comment type="caution">
    <text evidence="4">Lacks conserved residue(s) required for the propagation of feature annotation.</text>
</comment>
<dbReference type="GO" id="GO:0004252">
    <property type="term" value="F:serine-type endopeptidase activity"/>
    <property type="evidence" value="ECO:0007669"/>
    <property type="project" value="InterPro"/>
</dbReference>
<gene>
    <name evidence="5" type="ORF">LCOR_04169.1</name>
</gene>
<comment type="caution">
    <text evidence="5">The sequence shown here is derived from an EMBL/GenBank/DDBJ whole genome shotgun (WGS) entry which is preliminary data.</text>
</comment>
<protein>
    <submittedName>
        <fullName evidence="5">Uncharacterized protein</fullName>
    </submittedName>
</protein>
<keyword evidence="6" id="KW-1185">Reference proteome</keyword>
<dbReference type="OrthoDB" id="10466373at2759"/>
<dbReference type="PROSITE" id="PS51892">
    <property type="entry name" value="SUBTILASE"/>
    <property type="match status" value="1"/>
</dbReference>
<dbReference type="VEuPathDB" id="FungiDB:LCOR_04169.1"/>